<dbReference type="RefSeq" id="WP_051187781.1">
    <property type="nucleotide sequence ID" value="NZ_QJKF01000001.1"/>
</dbReference>
<evidence type="ECO:0000256" key="2">
    <source>
        <dbReference type="ARBA" id="ARBA00022630"/>
    </source>
</evidence>
<dbReference type="InterPro" id="IPR036188">
    <property type="entry name" value="FAD/NAD-bd_sf"/>
</dbReference>
<dbReference type="GO" id="GO:0016709">
    <property type="term" value="F:oxidoreductase activity, acting on paired donors, with incorporation or reduction of molecular oxygen, NAD(P)H as one donor, and incorporation of one atom of oxygen"/>
    <property type="evidence" value="ECO:0007669"/>
    <property type="project" value="UniProtKB-ARBA"/>
</dbReference>
<evidence type="ECO:0000313" key="6">
    <source>
        <dbReference type="Proteomes" id="UP000247569"/>
    </source>
</evidence>
<dbReference type="EMBL" id="QJKF01000001">
    <property type="protein sequence ID" value="PXX71706.1"/>
    <property type="molecule type" value="Genomic_DNA"/>
</dbReference>
<reference evidence="5 6" key="1">
    <citation type="submission" date="2018-05" db="EMBL/GenBank/DDBJ databases">
        <title>Genomic Encyclopedia of Type Strains, Phase IV (KMG-IV): sequencing the most valuable type-strain genomes for metagenomic binning, comparative biology and taxonomic classification.</title>
        <authorList>
            <person name="Goeker M."/>
        </authorList>
    </citation>
    <scope>NUCLEOTIDE SEQUENCE [LARGE SCALE GENOMIC DNA]</scope>
    <source>
        <strain evidence="5 6">DSM 44704</strain>
    </source>
</reference>
<accession>A0A318KC54</accession>
<protein>
    <submittedName>
        <fullName evidence="5">2-polyprenyl-6-methoxyphenol hydroxylase-like FAD-dependent oxidoreductase</fullName>
    </submittedName>
</protein>
<evidence type="ECO:0000256" key="3">
    <source>
        <dbReference type="ARBA" id="ARBA00022827"/>
    </source>
</evidence>
<feature type="domain" description="FAD-binding" evidence="4">
    <location>
        <begin position="9"/>
        <end position="331"/>
    </location>
</feature>
<evidence type="ECO:0000259" key="4">
    <source>
        <dbReference type="Pfam" id="PF01494"/>
    </source>
</evidence>
<dbReference type="Pfam" id="PF01494">
    <property type="entry name" value="FAD_binding_3"/>
    <property type="match status" value="1"/>
</dbReference>
<evidence type="ECO:0000313" key="5">
    <source>
        <dbReference type="EMBL" id="PXX71706.1"/>
    </source>
</evidence>
<dbReference type="PANTHER" id="PTHR43004">
    <property type="entry name" value="TRK SYSTEM POTASSIUM UPTAKE PROTEIN"/>
    <property type="match status" value="1"/>
</dbReference>
<dbReference type="InterPro" id="IPR050641">
    <property type="entry name" value="RIFMO-like"/>
</dbReference>
<keyword evidence="2" id="KW-0285">Flavoprotein</keyword>
<dbReference type="OrthoDB" id="8670884at2"/>
<dbReference type="GO" id="GO:0071949">
    <property type="term" value="F:FAD binding"/>
    <property type="evidence" value="ECO:0007669"/>
    <property type="project" value="InterPro"/>
</dbReference>
<dbReference type="InterPro" id="IPR002938">
    <property type="entry name" value="FAD-bd"/>
</dbReference>
<keyword evidence="6" id="KW-1185">Reference proteome</keyword>
<dbReference type="SUPFAM" id="SSF51905">
    <property type="entry name" value="FAD/NAD(P)-binding domain"/>
    <property type="match status" value="1"/>
</dbReference>
<dbReference type="PANTHER" id="PTHR43004:SF19">
    <property type="entry name" value="BINDING MONOOXYGENASE, PUTATIVE (JCVI)-RELATED"/>
    <property type="match status" value="1"/>
</dbReference>
<dbReference type="AlphaFoldDB" id="A0A318KC54"/>
<comment type="cofactor">
    <cofactor evidence="1">
        <name>FAD</name>
        <dbReference type="ChEBI" id="CHEBI:57692"/>
    </cofactor>
</comment>
<organism evidence="5 6">
    <name type="scientific">Nocardia tenerifensis</name>
    <dbReference type="NCBI Taxonomy" id="228006"/>
    <lineage>
        <taxon>Bacteria</taxon>
        <taxon>Bacillati</taxon>
        <taxon>Actinomycetota</taxon>
        <taxon>Actinomycetes</taxon>
        <taxon>Mycobacteriales</taxon>
        <taxon>Nocardiaceae</taxon>
        <taxon>Nocardia</taxon>
    </lineage>
</organism>
<name>A0A318KC54_9NOCA</name>
<gene>
    <name evidence="5" type="ORF">DFR70_1011140</name>
</gene>
<dbReference type="PRINTS" id="PR00420">
    <property type="entry name" value="RNGMNOXGNASE"/>
</dbReference>
<evidence type="ECO:0000256" key="1">
    <source>
        <dbReference type="ARBA" id="ARBA00001974"/>
    </source>
</evidence>
<proteinExistence type="predicted"/>
<keyword evidence="3" id="KW-0274">FAD</keyword>
<dbReference type="Gene3D" id="3.30.70.2450">
    <property type="match status" value="1"/>
</dbReference>
<comment type="caution">
    <text evidence="5">The sequence shown here is derived from an EMBL/GenBank/DDBJ whole genome shotgun (WGS) entry which is preliminary data.</text>
</comment>
<dbReference type="Proteomes" id="UP000247569">
    <property type="component" value="Unassembled WGS sequence"/>
</dbReference>
<dbReference type="Gene3D" id="3.50.50.60">
    <property type="entry name" value="FAD/NAD(P)-binding domain"/>
    <property type="match status" value="1"/>
</dbReference>
<sequence length="383" mass="40830">MGANCSSATQVLIVGAGPVGLVLATELAQHGVGVLVVERAAAPSDEPRASQVDSRTMEFLDRRDLLGGLGPLPRVGTGHFGGLPLSLEGVRSRFRGHWRIPQPRLTAALDARARELGVPVLRSHELTGFTASDRVRAELQTPTGPVSITAGYLVGCDGHDSVVRARGGFAFPGTSATRTLLWADLDGIELQPRRFQRLPAGLAVAASREDGGTRVMVHAYGYHRPAGRVEPDELVREWHRVTGERLDGATVRRIGLFDNESRLVDRFRRGRVLLAGDAAHRHLHVGGMSLNQGIHDAIELGWKLAMTITGRAPGGLLESYHDQRHAAGAAAAAVVAAQEVLLLGHPKIEPLRALLGQLLAVPEISARLAEAVSGWPSGALFTV</sequence>